<dbReference type="WBParaSite" id="SBAD_0000863901-mRNA-1">
    <property type="protein sequence ID" value="SBAD_0000863901-mRNA-1"/>
    <property type="gene ID" value="SBAD_0000863901"/>
</dbReference>
<reference evidence="1 2" key="2">
    <citation type="submission" date="2018-11" db="EMBL/GenBank/DDBJ databases">
        <authorList>
            <consortium name="Pathogen Informatics"/>
        </authorList>
    </citation>
    <scope>NUCLEOTIDE SEQUENCE [LARGE SCALE GENOMIC DNA]</scope>
</reference>
<dbReference type="GO" id="GO:1904262">
    <property type="term" value="P:negative regulation of TORC1 signaling"/>
    <property type="evidence" value="ECO:0007669"/>
    <property type="project" value="TreeGrafter"/>
</dbReference>
<dbReference type="Pfam" id="PF09404">
    <property type="entry name" value="C12orf66_like"/>
    <property type="match status" value="2"/>
</dbReference>
<dbReference type="OrthoDB" id="18134at2759"/>
<dbReference type="PANTHER" id="PTHR31581:SF1">
    <property type="entry name" value="KICSTOR SUBUNIT 2"/>
    <property type="match status" value="1"/>
</dbReference>
<dbReference type="SUPFAM" id="SSF158548">
    <property type="entry name" value="FLJ32549 domain-like"/>
    <property type="match status" value="1"/>
</dbReference>
<dbReference type="InterPro" id="IPR038060">
    <property type="entry name" value="C12orf66-like_central_sf"/>
</dbReference>
<sequence>MNACISTLIEKVCREIRRFAFDKAKDLVDEFRSTFPVSAILTPEDSVRVSLLRCLSNLTIAEKGYMSLGFMVPKGFLRKESTTRPVYNLIRSDLSKIDNVILYEKLSTVGSGKGLSREEALACVEDILQKRAGSFHHPVISQLESSFILECEILIHLLRCHLSISQMTFLEPLHNLREAQSRLNAWISDTVDSEPMPQVWTYSLAYLFSSKRNLTCTG</sequence>
<keyword evidence="2" id="KW-1185">Reference proteome</keyword>
<dbReference type="Proteomes" id="UP000270296">
    <property type="component" value="Unassembled WGS sequence"/>
</dbReference>
<proteinExistence type="predicted"/>
<reference evidence="3" key="1">
    <citation type="submission" date="2016-06" db="UniProtKB">
        <authorList>
            <consortium name="WormBaseParasite"/>
        </authorList>
    </citation>
    <scope>IDENTIFICATION</scope>
</reference>
<evidence type="ECO:0000313" key="1">
    <source>
        <dbReference type="EMBL" id="VDP16539.1"/>
    </source>
</evidence>
<dbReference type="PANTHER" id="PTHR31581">
    <property type="entry name" value="KICSTOR COMPLEX PROTEIN C12ORF66"/>
    <property type="match status" value="1"/>
</dbReference>
<dbReference type="Gene3D" id="1.10.3450.30">
    <property type="match status" value="1"/>
</dbReference>
<name>A0A183IXI2_9BILA</name>
<dbReference type="GO" id="GO:0061462">
    <property type="term" value="P:protein localization to lysosome"/>
    <property type="evidence" value="ECO:0007669"/>
    <property type="project" value="TreeGrafter"/>
</dbReference>
<dbReference type="GO" id="GO:0034198">
    <property type="term" value="P:cellular response to amino acid starvation"/>
    <property type="evidence" value="ECO:0007669"/>
    <property type="project" value="TreeGrafter"/>
</dbReference>
<evidence type="ECO:0000313" key="3">
    <source>
        <dbReference type="WBParaSite" id="SBAD_0000863901-mRNA-1"/>
    </source>
</evidence>
<dbReference type="InterPro" id="IPR018544">
    <property type="entry name" value="KICS_2"/>
</dbReference>
<accession>A0A183IXI2</accession>
<organism evidence="3">
    <name type="scientific">Soboliphyme baturini</name>
    <dbReference type="NCBI Taxonomy" id="241478"/>
    <lineage>
        <taxon>Eukaryota</taxon>
        <taxon>Metazoa</taxon>
        <taxon>Ecdysozoa</taxon>
        <taxon>Nematoda</taxon>
        <taxon>Enoplea</taxon>
        <taxon>Dorylaimia</taxon>
        <taxon>Dioctophymatida</taxon>
        <taxon>Dioctophymatoidea</taxon>
        <taxon>Soboliphymatidae</taxon>
        <taxon>Soboliphyme</taxon>
    </lineage>
</organism>
<protein>
    <submittedName>
        <fullName evidence="3">Cilia- and flagella-associated protein 206</fullName>
    </submittedName>
</protein>
<evidence type="ECO:0000313" key="2">
    <source>
        <dbReference type="Proteomes" id="UP000270296"/>
    </source>
</evidence>
<dbReference type="AlphaFoldDB" id="A0A183IXI2"/>
<gene>
    <name evidence="1" type="ORF">SBAD_LOCUS8330</name>
</gene>
<dbReference type="GO" id="GO:0042149">
    <property type="term" value="P:cellular response to glucose starvation"/>
    <property type="evidence" value="ECO:0007669"/>
    <property type="project" value="TreeGrafter"/>
</dbReference>
<dbReference type="EMBL" id="UZAM01011486">
    <property type="protein sequence ID" value="VDP16539.1"/>
    <property type="molecule type" value="Genomic_DNA"/>
</dbReference>